<dbReference type="Gene3D" id="3.40.50.300">
    <property type="entry name" value="P-loop containing nucleotide triphosphate hydrolases"/>
    <property type="match status" value="2"/>
</dbReference>
<proteinExistence type="inferred from homology"/>
<feature type="coiled-coil region" evidence="4">
    <location>
        <begin position="843"/>
        <end position="877"/>
    </location>
</feature>
<dbReference type="PANTHER" id="PTHR32114:SF2">
    <property type="entry name" value="ABC TRANSPORTER ABCH.3"/>
    <property type="match status" value="1"/>
</dbReference>
<organism evidence="6 7">
    <name type="scientific">Paenibacillus residui</name>
    <dbReference type="NCBI Taxonomy" id="629724"/>
    <lineage>
        <taxon>Bacteria</taxon>
        <taxon>Bacillati</taxon>
        <taxon>Bacillota</taxon>
        <taxon>Bacilli</taxon>
        <taxon>Bacillales</taxon>
        <taxon>Paenibacillaceae</taxon>
        <taxon>Paenibacillus</taxon>
    </lineage>
</organism>
<feature type="coiled-coil region" evidence="4">
    <location>
        <begin position="760"/>
        <end position="815"/>
    </location>
</feature>
<accession>A0ABW3DC59</accession>
<evidence type="ECO:0000313" key="6">
    <source>
        <dbReference type="EMBL" id="MFD0870566.1"/>
    </source>
</evidence>
<keyword evidence="7" id="KW-1185">Reference proteome</keyword>
<dbReference type="SUPFAM" id="SSF52540">
    <property type="entry name" value="P-loop containing nucleoside triphosphate hydrolases"/>
    <property type="match status" value="2"/>
</dbReference>
<evidence type="ECO:0000256" key="3">
    <source>
        <dbReference type="ARBA" id="ARBA00013368"/>
    </source>
</evidence>
<dbReference type="InterPro" id="IPR027417">
    <property type="entry name" value="P-loop_NTPase"/>
</dbReference>
<evidence type="ECO:0000256" key="4">
    <source>
        <dbReference type="SAM" id="Coils"/>
    </source>
</evidence>
<protein>
    <recommendedName>
        <fullName evidence="3">Nuclease SbcCD subunit C</fullName>
    </recommendedName>
</protein>
<comment type="similarity">
    <text evidence="1">Belongs to the SMC family. SbcC subfamily.</text>
</comment>
<feature type="coiled-coil region" evidence="4">
    <location>
        <begin position="185"/>
        <end position="237"/>
    </location>
</feature>
<feature type="coiled-coil region" evidence="4">
    <location>
        <begin position="436"/>
        <end position="519"/>
    </location>
</feature>
<sequence length="1182" mass="133725">MRPVYLSLSGLQSYREKQEVDFTRLCDAGVFGIFGPTGSGKSTILDAITLALYGKVERASNGTQGILNHAEKVLSVSFVFELSYSGGVKKYRVERQFKRGNELSVNNTISRLIEEANGEGVVLADKASEVNQRIQQILGLSMQDFTRAVVLPQGKFAEFLSLKGSERRQMLQRLFHLEQYGDLLNARVSRKLKDTEAAVKELAAEQQGLGDASREAVAAAEQRFQSAAEQAKEKRELRLLADMRWEESRKIYMLKQEAAALRQEWQALAGREPEIRAMEEGIQRAGQAELLYPLFREWEEARRWSAEKLRLHNEIKSGFERMSRMHDETAAQYTEARQRLAEHEAPLRIRMEELQQALRLAEEAGRSEAALHALDSRKQEALLHKQKTEEELLKERQIHAKALRLQTELKERKQLVEVPSEERQRLQDASKAQQKWETLARQRAEGEREAQEAEERLALVEKEEREVRSGQERLANRLQLHWSETVRQAASAAQLERSAAALLREANDWLRRIEEEEREQELGRLASMLASSLSPGDACPVCGSLHHPAPAQAHTAHEYAGEIKVLKQVAEEAKDLQVQAMQLKLSVGHLAEKLADRIGGASLQEAAAAAAEAATPPEGGASMAARYAESAEAFIGQTAKDGKESVPGPNVSGDEAEQVHLHKLAKVEEQADKLLEHGRALRERLEGEKNALARMEGQMRDLFAEWTLLEQRRGELAARKDALRTVKDGGVRKLEAVRAEMDLQEREWQRRFPDLNRDTLEEQLAALHHKDKEREELNERLDKSVVFLENSLAKLNELQAEMVERDKELLQLDTERKGLEQLLSMQKQQLAEKAGHEPVDRQLSEVKSRLERLVAEEKEQAARLEKVRAELQELNRQFIASGQDCSAADQQLAKTEAHWRKALEPSPFAGEEEVRRALLTPERLQQWSSEVAEYRDRKSRLEARLEHIDGQLSGADITEAQWQEIQRAKEEAHLLDEQALSERAKAERDLEDLKNKHAHWTELEAKRARNEEEYGRLHKLQSVLRGNAFVEFIAEEQLMQVSRSASHKLGQLTRQRYAIEIDSSGGFVIRDDANGGIRRPVSSLSGGETFLTSLALALALSAQIQLSGQYPLEFFFLDEGFGTLDPDLLDTVIGALEKLHTDRLTVGIISHVPELKARLPRRLIVQPAEPSGQGSRLYVESL</sequence>
<dbReference type="Pfam" id="PF13476">
    <property type="entry name" value="AAA_23"/>
    <property type="match status" value="1"/>
</dbReference>
<feature type="domain" description="Rad50/SbcC-type AAA" evidence="5">
    <location>
        <begin position="6"/>
        <end position="235"/>
    </location>
</feature>
<gene>
    <name evidence="6" type="ORF">ACFQ03_15525</name>
</gene>
<dbReference type="Proteomes" id="UP001597120">
    <property type="component" value="Unassembled WGS sequence"/>
</dbReference>
<evidence type="ECO:0000313" key="7">
    <source>
        <dbReference type="Proteomes" id="UP001597120"/>
    </source>
</evidence>
<dbReference type="EMBL" id="JBHTIU010000050">
    <property type="protein sequence ID" value="MFD0870566.1"/>
    <property type="molecule type" value="Genomic_DNA"/>
</dbReference>
<keyword evidence="4" id="KW-0175">Coiled coil</keyword>
<dbReference type="PANTHER" id="PTHR32114">
    <property type="entry name" value="ABC TRANSPORTER ABCH.3"/>
    <property type="match status" value="1"/>
</dbReference>
<comment type="subunit">
    <text evidence="2">Heterodimer of SbcC and SbcD.</text>
</comment>
<dbReference type="RefSeq" id="WP_379289271.1">
    <property type="nucleotide sequence ID" value="NZ_JBHTIU010000050.1"/>
</dbReference>
<reference evidence="7" key="1">
    <citation type="journal article" date="2019" name="Int. J. Syst. Evol. Microbiol.">
        <title>The Global Catalogue of Microorganisms (GCM) 10K type strain sequencing project: providing services to taxonomists for standard genome sequencing and annotation.</title>
        <authorList>
            <consortium name="The Broad Institute Genomics Platform"/>
            <consortium name="The Broad Institute Genome Sequencing Center for Infectious Disease"/>
            <person name="Wu L."/>
            <person name="Ma J."/>
        </authorList>
    </citation>
    <scope>NUCLEOTIDE SEQUENCE [LARGE SCALE GENOMIC DNA]</scope>
    <source>
        <strain evidence="7">CCUG 57263</strain>
    </source>
</reference>
<evidence type="ECO:0000259" key="5">
    <source>
        <dbReference type="Pfam" id="PF13476"/>
    </source>
</evidence>
<feature type="coiled-coil region" evidence="4">
    <location>
        <begin position="664"/>
        <end position="705"/>
    </location>
</feature>
<evidence type="ECO:0000256" key="1">
    <source>
        <dbReference type="ARBA" id="ARBA00006930"/>
    </source>
</evidence>
<dbReference type="Pfam" id="PF13558">
    <property type="entry name" value="SbcC_Walker_B"/>
    <property type="match status" value="1"/>
</dbReference>
<evidence type="ECO:0000256" key="2">
    <source>
        <dbReference type="ARBA" id="ARBA00011322"/>
    </source>
</evidence>
<name>A0ABW3DC59_9BACL</name>
<feature type="coiled-coil region" evidence="4">
    <location>
        <begin position="924"/>
        <end position="1003"/>
    </location>
</feature>
<dbReference type="InterPro" id="IPR038729">
    <property type="entry name" value="Rad50/SbcC_AAA"/>
</dbReference>
<comment type="caution">
    <text evidence="6">The sequence shown here is derived from an EMBL/GenBank/DDBJ whole genome shotgun (WGS) entry which is preliminary data.</text>
</comment>